<organism evidence="3">
    <name type="scientific">Indivirus ILV1</name>
    <dbReference type="NCBI Taxonomy" id="1977633"/>
    <lineage>
        <taxon>Viruses</taxon>
        <taxon>Varidnaviria</taxon>
        <taxon>Bamfordvirae</taxon>
        <taxon>Nucleocytoviricota</taxon>
        <taxon>Megaviricetes</taxon>
        <taxon>Imitervirales</taxon>
        <taxon>Mimiviridae</taxon>
        <taxon>Klosneuvirinae</taxon>
        <taxon>Indivirus</taxon>
    </lineage>
</organism>
<dbReference type="InterPro" id="IPR001841">
    <property type="entry name" value="Znf_RING"/>
</dbReference>
<dbReference type="GO" id="GO:0008270">
    <property type="term" value="F:zinc ion binding"/>
    <property type="evidence" value="ECO:0007669"/>
    <property type="project" value="UniProtKB-KW"/>
</dbReference>
<evidence type="ECO:0000313" key="3">
    <source>
        <dbReference type="EMBL" id="ARF09694.1"/>
    </source>
</evidence>
<dbReference type="PANTHER" id="PTHR24121">
    <property type="entry name" value="NO MECHANORECEPTOR POTENTIAL C, ISOFORM D-RELATED"/>
    <property type="match status" value="1"/>
</dbReference>
<gene>
    <name evidence="3" type="ORF">Indivirus_2_73</name>
</gene>
<sequence>MNNYNQNYHENTYFHYDSKIKIANSILKKNPTIPRIVHDTRIQMGYINHDIWIHYGDFQYGECISEDKNILVTSLFDELINIMNRNLISDEEFDDNFSEYLKTSIDAIQTIMTLMFEKTWNFDPMSRFMWIYIYLSCRYEPRAIKYLVKSPYFNQDLLLQKDKKGFSPMYHALSNENFDIKFLDIYLTKENLNNMIEYALSNPKTLEYILNKESLIGQLNCNMLLIQSISFNHDSVPIILKSQMMNQNIMNQKDEDNVNVLIYSIIYLPSIFTDLLESIFCTYELFNEYVQDYGTIINVAIKYDTTLIPVILNSKFMNRNLLTICDDTTNIFLNICDSKDRLNEIINNSYYDSNIFLEWLPNLNIATEYAYYDLELFKLLLDNSKINPVLLVECSSNSDVNCLVLGAMNIKILKIIYESKYWINNFLNYTYKSKNIVMLLLENNESEETRNFIREIYQKKLITSDLMNDSDMNGMNTFCYICLYFPEIAIDIINNDSQLQSYVKYTYKLLLFNLYSKKNDELIELIITKTPITQSIVNEINNIYGNNFFMESMIYDNGLCLFLLDHNLVNQDTISQVNVDGDNSLTLLFKHAKKKKFREYNILKKIFDSGFVNALVINHRNMRKEFPFLLSCMSNYNCVKLILESEYFDITTISNKTIENKNSFTFACRGGDINILKLLCNNDEFTSDMFSGYDSSGIPYIYNIFMTSIEPMKYIFNHKYCNTQLLNNSYKLLLLKHNVSSIQLEAIIDSSHCTTETLLCENIDGNNSLALIAQKKNIKLMEKVINSDKFTQEIFYHQNNNKTLFIDYVKDIKMMNIIVNSSKFDSQILSLQDNDGSTLLTRLMMAGEYDIIKAIIESGKCSEEHLKNKNNQEESLLLYIFNLRSDILESILMNVKLDPEDLLFKDKYGNTCLHKYAYSVFDKINGNYFKPEDMLDIINNATKILNLDICSSELFLSKNNDGDTFLLINPYLLGTTLNSKYCTKELLKSVNNNKINIFIEICLAYNHLFSILVNHSLFDSSFLLDTDISIIPKTKINMLSYLCIKSMGDMLKILLESQHVTDKIINSTDDAGYTPLSYAIISQSVIIIKILLSSQFNFNKSFEILYHNNKNLLMISTETSTEIVNILLESKYINDNMFYTPDIYSHNAIIYAVNHGIEMTKSLIESKYWSDNLFFHADIDTDHLIIHAGKHPDVVEYLLNKILLHYSLVKMINGIGKTCAHHYAKINDKSLEVLLKSDKCNDELIQHQDNLGDTCLHIACKYNPNSMKILLSSSFATKELILKQNKNGMNILMLLLQENKPVNKIFKKFGSKELVLQKDIHGNNLLHYSSRYNIKLLKQILNMDYCDEEVLNERNNDNMTCYMYACQYNGKAMEYLLMHKDTTNDMLYQFHTDYGSCLTIAAKYQPIAIKLLLSWEKLAWKILYSLDNNDNFFSVACKYNSDAVKYAIESSYDLTDFINSGIPFYYACKYQPDAVKYILNSNYGSRELILRTVDERVCLDEAYEVQPKALVNILTSKHGSEDLLFHEDEKGYKISYKIAKVFEDVTTLQEIINIKLTSYDNILAEDGDESCNICYTYKPIVIFSPCLHMSCVGCAFKLKKCHKCRTIIENRQVKYD</sequence>
<dbReference type="SUPFAM" id="SSF57850">
    <property type="entry name" value="RING/U-box"/>
    <property type="match status" value="1"/>
</dbReference>
<keyword evidence="1" id="KW-0479">Metal-binding</keyword>
<keyword evidence="1" id="KW-0862">Zinc</keyword>
<dbReference type="InterPro" id="IPR013083">
    <property type="entry name" value="Znf_RING/FYVE/PHD"/>
</dbReference>
<dbReference type="PANTHER" id="PTHR24121:SF21">
    <property type="entry name" value="ANKYRIN REPEAT FAMILY PROTEIN"/>
    <property type="match status" value="1"/>
</dbReference>
<dbReference type="Gene3D" id="3.30.40.10">
    <property type="entry name" value="Zinc/RING finger domain, C3HC4 (zinc finger)"/>
    <property type="match status" value="1"/>
</dbReference>
<feature type="domain" description="RING-type" evidence="2">
    <location>
        <begin position="1571"/>
        <end position="1605"/>
    </location>
</feature>
<evidence type="ECO:0000256" key="1">
    <source>
        <dbReference type="PROSITE-ProRule" id="PRU00175"/>
    </source>
</evidence>
<dbReference type="Gene3D" id="1.25.40.20">
    <property type="entry name" value="Ankyrin repeat-containing domain"/>
    <property type="match status" value="4"/>
</dbReference>
<dbReference type="EMBL" id="KY684086">
    <property type="protein sequence ID" value="ARF09694.1"/>
    <property type="molecule type" value="Genomic_DNA"/>
</dbReference>
<dbReference type="PROSITE" id="PS50089">
    <property type="entry name" value="ZF_RING_2"/>
    <property type="match status" value="1"/>
</dbReference>
<dbReference type="Pfam" id="PF13920">
    <property type="entry name" value="zf-C3HC4_3"/>
    <property type="match status" value="1"/>
</dbReference>
<dbReference type="InterPro" id="IPR002110">
    <property type="entry name" value="Ankyrin_rpt"/>
</dbReference>
<protein>
    <submittedName>
        <fullName evidence="3">RING finger domain protein</fullName>
    </submittedName>
</protein>
<accession>A0A1V0SDJ0</accession>
<name>A0A1V0SDJ0_9VIRU</name>
<evidence type="ECO:0000259" key="2">
    <source>
        <dbReference type="PROSITE" id="PS50089"/>
    </source>
</evidence>
<proteinExistence type="predicted"/>
<dbReference type="SUPFAM" id="SSF48403">
    <property type="entry name" value="Ankyrin repeat"/>
    <property type="match status" value="2"/>
</dbReference>
<dbReference type="SMART" id="SM00248">
    <property type="entry name" value="ANK"/>
    <property type="match status" value="13"/>
</dbReference>
<dbReference type="InterPro" id="IPR036770">
    <property type="entry name" value="Ankyrin_rpt-contain_sf"/>
</dbReference>
<keyword evidence="1" id="KW-0863">Zinc-finger</keyword>
<reference evidence="3" key="1">
    <citation type="journal article" date="2017" name="Science">
        <title>Giant viruses with an expanded complement of translation system components.</title>
        <authorList>
            <person name="Schulz F."/>
            <person name="Yutin N."/>
            <person name="Ivanova N.N."/>
            <person name="Ortega D.R."/>
            <person name="Lee T.K."/>
            <person name="Vierheilig J."/>
            <person name="Daims H."/>
            <person name="Horn M."/>
            <person name="Wagner M."/>
            <person name="Jensen G.J."/>
            <person name="Kyrpides N.C."/>
            <person name="Koonin E.V."/>
            <person name="Woyke T."/>
        </authorList>
    </citation>
    <scope>NUCLEOTIDE SEQUENCE</scope>
    <source>
        <strain evidence="3">ILV1</strain>
    </source>
</reference>